<dbReference type="PROSITE" id="PS00061">
    <property type="entry name" value="ADH_SHORT"/>
    <property type="match status" value="1"/>
</dbReference>
<dbReference type="PANTHER" id="PTHR44169:SF6">
    <property type="entry name" value="NADPH-DEPENDENT 1-ACYLDIHYDROXYACETONE PHOSPHATE REDUCTASE"/>
    <property type="match status" value="1"/>
</dbReference>
<evidence type="ECO:0000313" key="7">
    <source>
        <dbReference type="Proteomes" id="UP000054558"/>
    </source>
</evidence>
<reference evidence="6 7" key="1">
    <citation type="journal article" date="2014" name="Nat. Commun.">
        <title>Klebsormidium flaccidum genome reveals primary factors for plant terrestrial adaptation.</title>
        <authorList>
            <person name="Hori K."/>
            <person name="Maruyama F."/>
            <person name="Fujisawa T."/>
            <person name="Togashi T."/>
            <person name="Yamamoto N."/>
            <person name="Seo M."/>
            <person name="Sato S."/>
            <person name="Yamada T."/>
            <person name="Mori H."/>
            <person name="Tajima N."/>
            <person name="Moriyama T."/>
            <person name="Ikeuchi M."/>
            <person name="Watanabe M."/>
            <person name="Wada H."/>
            <person name="Kobayashi K."/>
            <person name="Saito M."/>
            <person name="Masuda T."/>
            <person name="Sasaki-Sekimoto Y."/>
            <person name="Mashiguchi K."/>
            <person name="Awai K."/>
            <person name="Shimojima M."/>
            <person name="Masuda S."/>
            <person name="Iwai M."/>
            <person name="Nobusawa T."/>
            <person name="Narise T."/>
            <person name="Kondo S."/>
            <person name="Saito H."/>
            <person name="Sato R."/>
            <person name="Murakawa M."/>
            <person name="Ihara Y."/>
            <person name="Oshima-Yamada Y."/>
            <person name="Ohtaka K."/>
            <person name="Satoh M."/>
            <person name="Sonobe K."/>
            <person name="Ishii M."/>
            <person name="Ohtani R."/>
            <person name="Kanamori-Sato M."/>
            <person name="Honoki R."/>
            <person name="Miyazaki D."/>
            <person name="Mochizuki H."/>
            <person name="Umetsu J."/>
            <person name="Higashi K."/>
            <person name="Shibata D."/>
            <person name="Kamiya Y."/>
            <person name="Sato N."/>
            <person name="Nakamura Y."/>
            <person name="Tabata S."/>
            <person name="Ida S."/>
            <person name="Kurokawa K."/>
            <person name="Ohta H."/>
        </authorList>
    </citation>
    <scope>NUCLEOTIDE SEQUENCE [LARGE SCALE GENOMIC DNA]</scope>
    <source>
        <strain evidence="6 7">NIES-2285</strain>
    </source>
</reference>
<dbReference type="AlphaFoldDB" id="A0A1Y1I9K0"/>
<evidence type="ECO:0000256" key="1">
    <source>
        <dbReference type="ARBA" id="ARBA00006484"/>
    </source>
</evidence>
<feature type="region of interest" description="Disordered" evidence="4">
    <location>
        <begin position="287"/>
        <end position="309"/>
    </location>
</feature>
<dbReference type="InterPro" id="IPR036291">
    <property type="entry name" value="NAD(P)-bd_dom_sf"/>
</dbReference>
<accession>A0A1Y1I9K0</accession>
<keyword evidence="2" id="KW-0560">Oxidoreductase</keyword>
<dbReference type="EMBL" id="DF237289">
    <property type="protein sequence ID" value="GAQ87233.1"/>
    <property type="molecule type" value="Genomic_DNA"/>
</dbReference>
<dbReference type="OrthoDB" id="2102561at2759"/>
<dbReference type="Gene3D" id="3.40.50.720">
    <property type="entry name" value="NAD(P)-binding Rossmann-like Domain"/>
    <property type="match status" value="1"/>
</dbReference>
<dbReference type="OMA" id="GGTPDWF"/>
<sequence length="309" mass="33083">MDGPKVALVTGCSEGGIGAALCEALLKRGCRVFATARRLESMTKLEALGCCVVQLDVCEEASIRDCVETVVAKAGRVDILVNNAGVGAVGPLMDLPMEAMRQLFETNVYGTVAVSQAVFPIMAKQGGGTIANIGSIVGWMATPWTAAYCASKAAIQSLSDSMRLEMKPFGVDVVLINPGVVETNLGQNNASRQHLNRNGHFAPFEEAIRTKAVFAHKRGATPANVFAEKAAATLLKPKPPRHWFFGQHSLTLFIVSHVLPLLCRDWILARQFGLNVRITGSQAPTYWKGNRPNSGDESMGRLTPAGSSF</sequence>
<dbReference type="InterPro" id="IPR002347">
    <property type="entry name" value="SDR_fam"/>
</dbReference>
<dbReference type="GO" id="GO:0005783">
    <property type="term" value="C:endoplasmic reticulum"/>
    <property type="evidence" value="ECO:0000318"/>
    <property type="project" value="GO_Central"/>
</dbReference>
<dbReference type="PRINTS" id="PR00080">
    <property type="entry name" value="SDRFAMILY"/>
</dbReference>
<evidence type="ECO:0000259" key="5">
    <source>
        <dbReference type="SMART" id="SM00822"/>
    </source>
</evidence>
<feature type="domain" description="Ketoreductase" evidence="5">
    <location>
        <begin position="5"/>
        <end position="184"/>
    </location>
</feature>
<dbReference type="Pfam" id="PF00106">
    <property type="entry name" value="adh_short"/>
    <property type="match status" value="1"/>
</dbReference>
<dbReference type="SMART" id="SM00822">
    <property type="entry name" value="PKS_KR"/>
    <property type="match status" value="1"/>
</dbReference>
<dbReference type="InterPro" id="IPR020904">
    <property type="entry name" value="Sc_DH/Rdtase_CS"/>
</dbReference>
<dbReference type="InterPro" id="IPR057326">
    <property type="entry name" value="KR_dom"/>
</dbReference>
<dbReference type="GO" id="GO:0016491">
    <property type="term" value="F:oxidoreductase activity"/>
    <property type="evidence" value="ECO:0007669"/>
    <property type="project" value="UniProtKB-KW"/>
</dbReference>
<dbReference type="FunFam" id="3.40.50.720:FF:000261">
    <property type="entry name" value="NADPH-dependent 1-acyldihydroxyacetone phosphate reductase"/>
    <property type="match status" value="1"/>
</dbReference>
<evidence type="ECO:0000256" key="4">
    <source>
        <dbReference type="SAM" id="MobiDB-lite"/>
    </source>
</evidence>
<dbReference type="STRING" id="105231.A0A1Y1I9K0"/>
<proteinExistence type="inferred from homology"/>
<keyword evidence="7" id="KW-1185">Reference proteome</keyword>
<dbReference type="CDD" id="cd05374">
    <property type="entry name" value="17beta-HSD-like_SDR_c"/>
    <property type="match status" value="1"/>
</dbReference>
<comment type="similarity">
    <text evidence="1 3">Belongs to the short-chain dehydrogenases/reductases (SDR) family.</text>
</comment>
<organism evidence="6 7">
    <name type="scientific">Klebsormidium nitens</name>
    <name type="common">Green alga</name>
    <name type="synonym">Ulothrix nitens</name>
    <dbReference type="NCBI Taxonomy" id="105231"/>
    <lineage>
        <taxon>Eukaryota</taxon>
        <taxon>Viridiplantae</taxon>
        <taxon>Streptophyta</taxon>
        <taxon>Klebsormidiophyceae</taxon>
        <taxon>Klebsormidiales</taxon>
        <taxon>Klebsormidiaceae</taxon>
        <taxon>Klebsormidium</taxon>
    </lineage>
</organism>
<gene>
    <name evidence="6" type="ORF">KFL_003400060</name>
</gene>
<dbReference type="PRINTS" id="PR00081">
    <property type="entry name" value="GDHRDH"/>
</dbReference>
<evidence type="ECO:0000256" key="3">
    <source>
        <dbReference type="RuleBase" id="RU000363"/>
    </source>
</evidence>
<dbReference type="SUPFAM" id="SSF51735">
    <property type="entry name" value="NAD(P)-binding Rossmann-fold domains"/>
    <property type="match status" value="1"/>
</dbReference>
<dbReference type="PANTHER" id="PTHR44169">
    <property type="entry name" value="NADPH-DEPENDENT 1-ACYLDIHYDROXYACETONE PHOSPHATE REDUCTASE"/>
    <property type="match status" value="1"/>
</dbReference>
<dbReference type="Proteomes" id="UP000054558">
    <property type="component" value="Unassembled WGS sequence"/>
</dbReference>
<evidence type="ECO:0000313" key="6">
    <source>
        <dbReference type="EMBL" id="GAQ87233.1"/>
    </source>
</evidence>
<name>A0A1Y1I9K0_KLENI</name>
<protein>
    <submittedName>
        <fullName evidence="6">NAD(P)-binding Rossmann-fold superfamily protein</fullName>
    </submittedName>
</protein>
<evidence type="ECO:0000256" key="2">
    <source>
        <dbReference type="ARBA" id="ARBA00023002"/>
    </source>
</evidence>